<dbReference type="EMBL" id="JABBNB010000030">
    <property type="protein sequence ID" value="NMO04039.1"/>
    <property type="molecule type" value="Genomic_DNA"/>
</dbReference>
<keyword evidence="3" id="KW-1185">Reference proteome</keyword>
<keyword evidence="1" id="KW-0812">Transmembrane</keyword>
<dbReference type="Proteomes" id="UP000550729">
    <property type="component" value="Unassembled WGS sequence"/>
</dbReference>
<dbReference type="AlphaFoldDB" id="A0A848L034"/>
<reference evidence="2 3" key="1">
    <citation type="submission" date="2020-04" db="EMBL/GenBank/DDBJ databases">
        <title>Gordonia sp. nov. TBRC 11910.</title>
        <authorList>
            <person name="Suriyachadkun C."/>
        </authorList>
    </citation>
    <scope>NUCLEOTIDE SEQUENCE [LARGE SCALE GENOMIC DNA]</scope>
    <source>
        <strain evidence="2 3">TBRC 11910</strain>
    </source>
</reference>
<accession>A0A848L034</accession>
<proteinExistence type="predicted"/>
<organism evidence="2 3">
    <name type="scientific">Gordonia asplenii</name>
    <dbReference type="NCBI Taxonomy" id="2725283"/>
    <lineage>
        <taxon>Bacteria</taxon>
        <taxon>Bacillati</taxon>
        <taxon>Actinomycetota</taxon>
        <taxon>Actinomycetes</taxon>
        <taxon>Mycobacteriales</taxon>
        <taxon>Gordoniaceae</taxon>
        <taxon>Gordonia</taxon>
    </lineage>
</organism>
<dbReference type="RefSeq" id="WP_170196546.1">
    <property type="nucleotide sequence ID" value="NZ_JABBNB010000030.1"/>
</dbReference>
<feature type="transmembrane region" description="Helical" evidence="1">
    <location>
        <begin position="12"/>
        <end position="29"/>
    </location>
</feature>
<keyword evidence="1" id="KW-1133">Transmembrane helix</keyword>
<comment type="caution">
    <text evidence="2">The sequence shown here is derived from an EMBL/GenBank/DDBJ whole genome shotgun (WGS) entry which is preliminary data.</text>
</comment>
<keyword evidence="1" id="KW-0472">Membrane</keyword>
<name>A0A848L034_9ACTN</name>
<protein>
    <submittedName>
        <fullName evidence="2">Uncharacterized protein</fullName>
    </submittedName>
</protein>
<evidence type="ECO:0000313" key="2">
    <source>
        <dbReference type="EMBL" id="NMO04039.1"/>
    </source>
</evidence>
<evidence type="ECO:0000256" key="1">
    <source>
        <dbReference type="SAM" id="Phobius"/>
    </source>
</evidence>
<gene>
    <name evidence="2" type="ORF">HH308_22755</name>
</gene>
<sequence>MTTFISFRARRVFFGAFDGASVVIFAYVGEPVFSRKDREPGHMSGLATALRLTI</sequence>
<evidence type="ECO:0000313" key="3">
    <source>
        <dbReference type="Proteomes" id="UP000550729"/>
    </source>
</evidence>